<dbReference type="Pfam" id="PF00384">
    <property type="entry name" value="Molybdopterin"/>
    <property type="match status" value="1"/>
</dbReference>
<dbReference type="PANTHER" id="PTHR43742">
    <property type="entry name" value="TRIMETHYLAMINE-N-OXIDE REDUCTASE"/>
    <property type="match status" value="1"/>
</dbReference>
<dbReference type="Proteomes" id="UP000005615">
    <property type="component" value="Unassembled WGS sequence"/>
</dbReference>
<dbReference type="Pfam" id="PF01568">
    <property type="entry name" value="Molydop_binding"/>
    <property type="match status" value="1"/>
</dbReference>
<keyword evidence="4" id="KW-0411">Iron-sulfur</keyword>
<dbReference type="InterPro" id="IPR006963">
    <property type="entry name" value="Mopterin_OxRdtase_4Fe-4S_dom"/>
</dbReference>
<keyword evidence="6" id="KW-1185">Reference proteome</keyword>
<reference evidence="5 6" key="1">
    <citation type="journal article" date="2011" name="J. Bacteriol.">
        <title>Genome sequence of strain IMCC3088, a proteorhodopsin-containing marine bacterium belonging to the OM60/NOR5 clade.</title>
        <authorList>
            <person name="Jang Y."/>
            <person name="Oh H.M."/>
            <person name="Kang I."/>
            <person name="Lee K."/>
            <person name="Yang S.J."/>
            <person name="Cho J.C."/>
        </authorList>
    </citation>
    <scope>NUCLEOTIDE SEQUENCE [LARGE SCALE GENOMIC DNA]</scope>
    <source>
        <strain evidence="5 6">IMCC3088</strain>
    </source>
</reference>
<dbReference type="GO" id="GO:0051536">
    <property type="term" value="F:iron-sulfur cluster binding"/>
    <property type="evidence" value="ECO:0007669"/>
    <property type="project" value="UniProtKB-KW"/>
</dbReference>
<dbReference type="AlphaFoldDB" id="F3L1H1"/>
<dbReference type="Gene3D" id="2.40.40.20">
    <property type="match status" value="1"/>
</dbReference>
<dbReference type="InterPro" id="IPR050612">
    <property type="entry name" value="Prok_Mopterin_Oxidored"/>
</dbReference>
<dbReference type="GO" id="GO:0043546">
    <property type="term" value="F:molybdopterin cofactor binding"/>
    <property type="evidence" value="ECO:0007669"/>
    <property type="project" value="InterPro"/>
</dbReference>
<evidence type="ECO:0000313" key="5">
    <source>
        <dbReference type="EMBL" id="EGG29822.1"/>
    </source>
</evidence>
<comment type="similarity">
    <text evidence="1">Belongs to the prokaryotic molybdopterin-containing oxidoreductase family.</text>
</comment>
<accession>F3L1H1</accession>
<comment type="caution">
    <text evidence="5">The sequence shown here is derived from an EMBL/GenBank/DDBJ whole genome shotgun (WGS) entry which is preliminary data.</text>
</comment>
<evidence type="ECO:0000256" key="4">
    <source>
        <dbReference type="ARBA" id="ARBA00023014"/>
    </source>
</evidence>
<dbReference type="SUPFAM" id="SSF50692">
    <property type="entry name" value="ADC-like"/>
    <property type="match status" value="1"/>
</dbReference>
<dbReference type="InterPro" id="IPR006656">
    <property type="entry name" value="Mopterin_OxRdtase"/>
</dbReference>
<evidence type="ECO:0000256" key="3">
    <source>
        <dbReference type="ARBA" id="ARBA00023004"/>
    </source>
</evidence>
<dbReference type="InterPro" id="IPR006657">
    <property type="entry name" value="MoPterin_dinucl-bd_dom"/>
</dbReference>
<evidence type="ECO:0000256" key="1">
    <source>
        <dbReference type="ARBA" id="ARBA00010312"/>
    </source>
</evidence>
<dbReference type="RefSeq" id="WP_009575573.1">
    <property type="nucleotide sequence ID" value="NZ_AEIG01000032.1"/>
</dbReference>
<evidence type="ECO:0000256" key="2">
    <source>
        <dbReference type="ARBA" id="ARBA00022723"/>
    </source>
</evidence>
<dbReference type="Gene3D" id="3.40.228.10">
    <property type="entry name" value="Dimethylsulfoxide Reductase, domain 2"/>
    <property type="match status" value="1"/>
</dbReference>
<dbReference type="EMBL" id="AEIG01000032">
    <property type="protein sequence ID" value="EGG29822.1"/>
    <property type="molecule type" value="Genomic_DNA"/>
</dbReference>
<evidence type="ECO:0000313" key="6">
    <source>
        <dbReference type="Proteomes" id="UP000005615"/>
    </source>
</evidence>
<protein>
    <submittedName>
        <fullName evidence="5">Putative oxidoreductase</fullName>
    </submittedName>
</protein>
<keyword evidence="2" id="KW-0479">Metal-binding</keyword>
<gene>
    <name evidence="5" type="ORF">IMCC3088_1311</name>
</gene>
<dbReference type="SMART" id="SM00926">
    <property type="entry name" value="Molybdop_Fe4S4"/>
    <property type="match status" value="1"/>
</dbReference>
<keyword evidence="3" id="KW-0408">Iron</keyword>
<dbReference type="CDD" id="cd02782">
    <property type="entry name" value="MopB_CT_1"/>
    <property type="match status" value="1"/>
</dbReference>
<dbReference type="InterPro" id="IPR009010">
    <property type="entry name" value="Asp_de-COase-like_dom_sf"/>
</dbReference>
<dbReference type="GO" id="GO:0016491">
    <property type="term" value="F:oxidoreductase activity"/>
    <property type="evidence" value="ECO:0007669"/>
    <property type="project" value="InterPro"/>
</dbReference>
<dbReference type="CDD" id="cd02762">
    <property type="entry name" value="MopB_1"/>
    <property type="match status" value="1"/>
</dbReference>
<dbReference type="Gene3D" id="2.20.25.90">
    <property type="entry name" value="ADC-like domains"/>
    <property type="match status" value="1"/>
</dbReference>
<dbReference type="Pfam" id="PF04879">
    <property type="entry name" value="Molybdop_Fe4S4"/>
    <property type="match status" value="1"/>
</dbReference>
<dbReference type="eggNOG" id="COG0243">
    <property type="taxonomic scope" value="Bacteria"/>
</dbReference>
<dbReference type="GO" id="GO:0046872">
    <property type="term" value="F:metal ion binding"/>
    <property type="evidence" value="ECO:0007669"/>
    <property type="project" value="UniProtKB-KW"/>
</dbReference>
<dbReference type="PANTHER" id="PTHR43742:SF2">
    <property type="entry name" value="ASSIMILATORY NITRATE REDUCTASE CATALYTIC SUBUNIT"/>
    <property type="match status" value="1"/>
</dbReference>
<name>F3L1H1_9GAMM</name>
<dbReference type="PROSITE" id="PS51669">
    <property type="entry name" value="4FE4S_MOW_BIS_MGD"/>
    <property type="match status" value="1"/>
</dbReference>
<organism evidence="5 6">
    <name type="scientific">Aequoribacter fuscus</name>
    <dbReference type="NCBI Taxonomy" id="2518989"/>
    <lineage>
        <taxon>Bacteria</taxon>
        <taxon>Pseudomonadati</taxon>
        <taxon>Pseudomonadota</taxon>
        <taxon>Gammaproteobacteria</taxon>
        <taxon>Cellvibrionales</taxon>
        <taxon>Halieaceae</taxon>
        <taxon>Aequoribacter</taxon>
    </lineage>
</organism>
<dbReference type="Gene3D" id="3.40.50.740">
    <property type="match status" value="1"/>
</dbReference>
<sequence>MATQVHHRACHLCEAICGLIIETDGTEILSIKGDKNDPLSRGHICPKAVALQDIHQDPDRLRQPMKKVKQADGSLRHEPISWDEALDTAANALADSVERYGVDSIGVYLGNPSIHNYGMMTHQGALFKLLRTKNRFSATSVDQLPHHLTSMWLFGHKLMFPIPDIDRSDYFLMLGGNPVASNGSIWTVPDIKQRIKDLKARGGKLVVLDPRRTETAEMASEHHFIKPGTDALFILAVMNVIFQDGLADLDQLAPFTDGVELVAEAVRAFTPELAAQHTGISAATITRIAHDFAKAEKAICYGRMGVSVQRYGALNQWAIQIINIITGNIDRVGGSMFTLPAVDQVRNTGPGGFARHHSRKRGLPEFDRELPSAALAEEITTPGEGQIRVLFTGAGNPVLSTPNGRQLDDALEQLDFMVSLDPYLNETTRHADIILPPTSPLEHDHYDLGFHVNALRNTTRYNPPVFEKPEGALHDWEIFVGLGERVAQRLGLEPPKRIPPHKIIDAGIKGGPYGENTEHNLSLQSLIDHPSGIDLGELKPLLPERLQTKDKRIQCATPEPLADLPRLLAEFADDTSSKDEFRLIGRRHVRDCNSWMHNYHRLVKGKNRCTLMMHPDDAKAKGLEDGTEVSIHSRVGVIHAPLEITDQVMPGVVSLPHGYGHDRQGIQMDIAVANKGVSCNDITDHEYIDELSGNAAVNGVPVTVAAA</sequence>
<proteinExistence type="inferred from homology"/>
<dbReference type="OrthoDB" id="9815647at2"/>
<dbReference type="SUPFAM" id="SSF53706">
    <property type="entry name" value="Formate dehydrogenase/DMSO reductase, domains 1-3"/>
    <property type="match status" value="1"/>
</dbReference>
<dbReference type="STRING" id="2518989.IMCC3088_1311"/>